<evidence type="ECO:0000313" key="2">
    <source>
        <dbReference type="EMBL" id="KAF7351108.1"/>
    </source>
</evidence>
<feature type="chain" id="PRO_5034818795" description="F-box domain-containing protein" evidence="1">
    <location>
        <begin position="23"/>
        <end position="386"/>
    </location>
</feature>
<reference evidence="2" key="1">
    <citation type="submission" date="2020-05" db="EMBL/GenBank/DDBJ databases">
        <title>Mycena genomes resolve the evolution of fungal bioluminescence.</title>
        <authorList>
            <person name="Tsai I.J."/>
        </authorList>
    </citation>
    <scope>NUCLEOTIDE SEQUENCE</scope>
    <source>
        <strain evidence="2">160909Yilan</strain>
    </source>
</reference>
<proteinExistence type="predicted"/>
<gene>
    <name evidence="2" type="ORF">MSAN_01673300</name>
</gene>
<keyword evidence="3" id="KW-1185">Reference proteome</keyword>
<dbReference type="OrthoDB" id="3259136at2759"/>
<evidence type="ECO:0008006" key="4">
    <source>
        <dbReference type="Google" id="ProtNLM"/>
    </source>
</evidence>
<name>A0A8H6XZB4_9AGAR</name>
<protein>
    <recommendedName>
        <fullName evidence="4">F-box domain-containing protein</fullName>
    </recommendedName>
</protein>
<dbReference type="EMBL" id="JACAZH010000014">
    <property type="protein sequence ID" value="KAF7351108.1"/>
    <property type="molecule type" value="Genomic_DNA"/>
</dbReference>
<keyword evidence="1" id="KW-0732">Signal</keyword>
<comment type="caution">
    <text evidence="2">The sequence shown here is derived from an EMBL/GenBank/DDBJ whole genome shotgun (WGS) entry which is preliminary data.</text>
</comment>
<feature type="signal peptide" evidence="1">
    <location>
        <begin position="1"/>
        <end position="22"/>
    </location>
</feature>
<evidence type="ECO:0000256" key="1">
    <source>
        <dbReference type="SAM" id="SignalP"/>
    </source>
</evidence>
<dbReference type="Proteomes" id="UP000623467">
    <property type="component" value="Unassembled WGS sequence"/>
</dbReference>
<organism evidence="2 3">
    <name type="scientific">Mycena sanguinolenta</name>
    <dbReference type="NCBI Taxonomy" id="230812"/>
    <lineage>
        <taxon>Eukaryota</taxon>
        <taxon>Fungi</taxon>
        <taxon>Dikarya</taxon>
        <taxon>Basidiomycota</taxon>
        <taxon>Agaricomycotina</taxon>
        <taxon>Agaricomycetes</taxon>
        <taxon>Agaricomycetidae</taxon>
        <taxon>Agaricales</taxon>
        <taxon>Marasmiineae</taxon>
        <taxon>Mycenaceae</taxon>
        <taxon>Mycena</taxon>
    </lineage>
</organism>
<sequence>MNANDALVTLTPLSFLICISLCQLPSWGNFACPTGNCALPAATMSTRTVSEIQPAPQKTRARALSLALIAASKPAPLLDIPTELGLEILELSLTHTPFSTLAAVSRAFSALISLIVYRHIIVDSLETLSLLHRTTKTKSRDFLDTHIKTLAVIIEPWRLTPATHIELEGIVAACTGLRALSVTRPGILGEPLSHRVLPSEVTIQSFDTSPPFQWVRAAAKFTPSAPSSAAASHLTHLRISEPGDTWHSPLSILAFFGAAPHLTHFALARRMDANEDNDQVFVDEVSTLLASRRKLKMIVVRIFTSRWPHYSDDDSAESSSIWAALLPIAEADSRLVLVSAGFNGRPDSASRAPEPIPRVSRTSGFADFWEQSRKDWEARERHSPEQ</sequence>
<dbReference type="AlphaFoldDB" id="A0A8H6XZB4"/>
<accession>A0A8H6XZB4</accession>
<evidence type="ECO:0000313" key="3">
    <source>
        <dbReference type="Proteomes" id="UP000623467"/>
    </source>
</evidence>